<dbReference type="RefSeq" id="WP_279534638.1">
    <property type="nucleotide sequence ID" value="NZ_CP104579.1"/>
</dbReference>
<feature type="region of interest" description="Disordered" evidence="1">
    <location>
        <begin position="718"/>
        <end position="751"/>
    </location>
</feature>
<dbReference type="Pfam" id="PF26212">
    <property type="entry name" value="Phage_T7_Gp15"/>
    <property type="match status" value="1"/>
</dbReference>
<evidence type="ECO:0008006" key="4">
    <source>
        <dbReference type="Google" id="ProtNLM"/>
    </source>
</evidence>
<reference evidence="2" key="1">
    <citation type="submission" date="2022-09" db="EMBL/GenBank/DDBJ databases">
        <title>Intensive care unit water sources are persistently colonized with multi-drug resistant bacteria and are the site of extensive horizontal gene transfer of antibiotic resistance genes.</title>
        <authorList>
            <person name="Diorio-Toth L."/>
        </authorList>
    </citation>
    <scope>NUCLEOTIDE SEQUENCE</scope>
    <source>
        <strain evidence="2">GD03704</strain>
    </source>
</reference>
<proteinExistence type="predicted"/>
<organism evidence="2 3">
    <name type="scientific">Ectopseudomonas oleovorans</name>
    <name type="common">Pseudomonas oleovorans</name>
    <dbReference type="NCBI Taxonomy" id="301"/>
    <lineage>
        <taxon>Bacteria</taxon>
        <taxon>Pseudomonadati</taxon>
        <taxon>Pseudomonadota</taxon>
        <taxon>Gammaproteobacteria</taxon>
        <taxon>Pseudomonadales</taxon>
        <taxon>Pseudomonadaceae</taxon>
        <taxon>Ectopseudomonas</taxon>
    </lineage>
</organism>
<comment type="caution">
    <text evidence="2">The sequence shown here is derived from an EMBL/GenBank/DDBJ whole genome shotgun (WGS) entry which is preliminary data.</text>
</comment>
<dbReference type="AlphaFoldDB" id="A0AA42QB97"/>
<dbReference type="Proteomes" id="UP001161697">
    <property type="component" value="Unassembled WGS sequence"/>
</dbReference>
<evidence type="ECO:0000313" key="3">
    <source>
        <dbReference type="Proteomes" id="UP001161697"/>
    </source>
</evidence>
<name>A0AA42QB97_ECTOL</name>
<dbReference type="InterPro" id="IPR038993">
    <property type="entry name" value="Gp15"/>
</dbReference>
<evidence type="ECO:0000313" key="2">
    <source>
        <dbReference type="EMBL" id="MDH1340565.1"/>
    </source>
</evidence>
<gene>
    <name evidence="2" type="ORF">N5J11_15285</name>
</gene>
<accession>A0AA42QB97</accession>
<sequence length="751" mass="84075">MRNLISQAVDGQERSGVERLRDTGRLGYQAATFQAPRGSNGVSEALINFGENATKLYGTYKDAQKSQADERSNEIIRKLTPEQRRAATANGTLLYQDDPDAMEALRFKTGRNAAFEVETEIREKITQGAFKSQEELSQYRSTRLEDKARAYAESVGIDPADESYQRGFNADIVTRNAAIYDAHAKKLSEQTQAIAQMETVSDLGSMFSDEAFLRSETAPADFAAYFSGSLESGSIPTEGMALSILQETLSQNASQPGADVFFKNLSEQTVSLYGREVKIRDLVGPEVLENYQVKSGEAAFNRNRELTQQFTFGLQDAEAQTDPQKGLTMLSQMQGSLYRIQDTDVVTSQTQALNAARGRLLSRIGQDSVTRAREMDKRIKSDNRSLLFETKYAQRMSGDNVSTDWRTFETDENTGEFKEEDAANFSMKKLAELDRMSLTEAERDRQKLNYLRADFADGPFRKHFQTLTADAVAQYKGLVAADSAEVNDETTGRIREFQRIYQADPATIAALYPEQAAMAERVAFMESAGIGIETMVDADRKQKGLSREEQILQDRKWSELLTSSNSETAFIPANLRNAARTLYDSELFRTGDETGALNVVKQWLDKTTVGFEANKRNVGRLQKRTLMVDPQDATSWRQGRDIINEMVKEIAKSRPWINEGDITITETPRGIVLNDPLSSLGLPPITPSYLRDHYRIKREQEAREAEALKRQAAEEKIGRYKAEQARRTQSPFGGLDPSTGTLEGAAGFRDR</sequence>
<evidence type="ECO:0000256" key="1">
    <source>
        <dbReference type="SAM" id="MobiDB-lite"/>
    </source>
</evidence>
<dbReference type="EMBL" id="JAOCJE010000001">
    <property type="protein sequence ID" value="MDH1340565.1"/>
    <property type="molecule type" value="Genomic_DNA"/>
</dbReference>
<protein>
    <recommendedName>
        <fullName evidence="4">Internal virion protein C</fullName>
    </recommendedName>
</protein>